<evidence type="ECO:0000256" key="1">
    <source>
        <dbReference type="SAM" id="MobiDB-lite"/>
    </source>
</evidence>
<organism evidence="3 4">
    <name type="scientific">Aquincola agrisoli</name>
    <dbReference type="NCBI Taxonomy" id="3119538"/>
    <lineage>
        <taxon>Bacteria</taxon>
        <taxon>Pseudomonadati</taxon>
        <taxon>Pseudomonadota</taxon>
        <taxon>Betaproteobacteria</taxon>
        <taxon>Burkholderiales</taxon>
        <taxon>Sphaerotilaceae</taxon>
        <taxon>Aquincola</taxon>
    </lineage>
</organism>
<feature type="transmembrane region" description="Helical" evidence="2">
    <location>
        <begin position="65"/>
        <end position="88"/>
    </location>
</feature>
<keyword evidence="2" id="KW-0812">Transmembrane</keyword>
<sequence length="489" mass="51948">MNGVRTVWLSVRDSLWFIPSVMVCGSMVLALALIESQALTGSELARNWPRLFGAGAEGARGMLSAIATSMITVAGVVFSITIVSLSLAASQYSPRVLRNFMSDRTTQVVLGAFVSVFTYCLIVLRTIRGSDEGDFVPSVAVLGGVLLALAAVALLIYFIHHVASAIQVSSIVGRISEETEAAIQRLFPADVSLPPGSAQQATPLMPPPRPAAEARIVLAPDSGYLVSIDADGLLRAAVGGDQVIEVVPRVGDFVLRDEPLCRVYTAAAGPGRPEEADDGLCSCFVLQAERTVHQDVFHGLQQLVDVGLKALSPSVHDPSTAIACIHRLGHLLALLAAREMPQPERLVDGRLRLVVPAPRFGELLHAAFDPLVRHIGSHAEVYAAVVRMQARIGSFARDTTRIHELCRQLNEVAAVLEAVELSTQARSVLDDLIAAARHDLAMSTDSTARRVGAKGANPLRPSPDGAARAAPTSPGPARRAATSPVRARR</sequence>
<dbReference type="Proteomes" id="UP001336250">
    <property type="component" value="Unassembled WGS sequence"/>
</dbReference>
<keyword evidence="2" id="KW-1133">Transmembrane helix</keyword>
<dbReference type="AlphaFoldDB" id="A0AAW9QCY8"/>
<evidence type="ECO:0000313" key="3">
    <source>
        <dbReference type="EMBL" id="MEF7612505.1"/>
    </source>
</evidence>
<dbReference type="Pfam" id="PF10011">
    <property type="entry name" value="DUF2254"/>
    <property type="match status" value="1"/>
</dbReference>
<dbReference type="InterPro" id="IPR018723">
    <property type="entry name" value="DUF2254_membrane"/>
</dbReference>
<dbReference type="EMBL" id="JAZIBG010000008">
    <property type="protein sequence ID" value="MEF7612505.1"/>
    <property type="molecule type" value="Genomic_DNA"/>
</dbReference>
<feature type="region of interest" description="Disordered" evidence="1">
    <location>
        <begin position="444"/>
        <end position="489"/>
    </location>
</feature>
<gene>
    <name evidence="3" type="ORF">V4F39_01195</name>
</gene>
<comment type="caution">
    <text evidence="3">The sequence shown here is derived from an EMBL/GenBank/DDBJ whole genome shotgun (WGS) entry which is preliminary data.</text>
</comment>
<accession>A0AAW9QCY8</accession>
<reference evidence="3 4" key="1">
    <citation type="submission" date="2024-02" db="EMBL/GenBank/DDBJ databases">
        <title>Genome sequence of Aquincola sp. MAHUQ-54.</title>
        <authorList>
            <person name="Huq M.A."/>
        </authorList>
    </citation>
    <scope>NUCLEOTIDE SEQUENCE [LARGE SCALE GENOMIC DNA]</scope>
    <source>
        <strain evidence="3 4">MAHUQ-54</strain>
    </source>
</reference>
<feature type="transmembrane region" description="Helical" evidence="2">
    <location>
        <begin position="108"/>
        <end position="127"/>
    </location>
</feature>
<keyword evidence="2" id="KW-0472">Membrane</keyword>
<feature type="transmembrane region" description="Helical" evidence="2">
    <location>
        <begin position="139"/>
        <end position="159"/>
    </location>
</feature>
<evidence type="ECO:0000313" key="4">
    <source>
        <dbReference type="Proteomes" id="UP001336250"/>
    </source>
</evidence>
<evidence type="ECO:0000256" key="2">
    <source>
        <dbReference type="SAM" id="Phobius"/>
    </source>
</evidence>
<protein>
    <submittedName>
        <fullName evidence="3">DUF2254 domain-containing protein</fullName>
    </submittedName>
</protein>
<proteinExistence type="predicted"/>
<feature type="transmembrane region" description="Helical" evidence="2">
    <location>
        <begin position="15"/>
        <end position="34"/>
    </location>
</feature>
<keyword evidence="4" id="KW-1185">Reference proteome</keyword>
<name>A0AAW9QCY8_9BURK</name>